<dbReference type="SUPFAM" id="SSF55120">
    <property type="entry name" value="Pseudouridine synthase"/>
    <property type="match status" value="1"/>
</dbReference>
<dbReference type="PANTHER" id="PTHR13326">
    <property type="entry name" value="TRNA PSEUDOURIDINE SYNTHASE D"/>
    <property type="match status" value="1"/>
</dbReference>
<feature type="region of interest" description="Disordered" evidence="3">
    <location>
        <begin position="171"/>
        <end position="201"/>
    </location>
</feature>
<name>A0A836KFY6_9TRYP</name>
<evidence type="ECO:0000256" key="3">
    <source>
        <dbReference type="SAM" id="MobiDB-lite"/>
    </source>
</evidence>
<dbReference type="Gene3D" id="3.30.2350.20">
    <property type="entry name" value="TruD, catalytic domain"/>
    <property type="match status" value="2"/>
</dbReference>
<keyword evidence="2" id="KW-0413">Isomerase</keyword>
<dbReference type="PROSITE" id="PS50984">
    <property type="entry name" value="TRUD"/>
    <property type="match status" value="1"/>
</dbReference>
<dbReference type="GO" id="GO:0003723">
    <property type="term" value="F:RNA binding"/>
    <property type="evidence" value="ECO:0007669"/>
    <property type="project" value="InterPro"/>
</dbReference>
<feature type="compositionally biased region" description="Low complexity" evidence="3">
    <location>
        <begin position="1091"/>
        <end position="1113"/>
    </location>
</feature>
<organism evidence="5 6">
    <name type="scientific">Leishmania orientalis</name>
    <dbReference type="NCBI Taxonomy" id="2249476"/>
    <lineage>
        <taxon>Eukaryota</taxon>
        <taxon>Discoba</taxon>
        <taxon>Euglenozoa</taxon>
        <taxon>Kinetoplastea</taxon>
        <taxon>Metakinetoplastina</taxon>
        <taxon>Trypanosomatida</taxon>
        <taxon>Trypanosomatidae</taxon>
        <taxon>Leishmaniinae</taxon>
        <taxon>Leishmania</taxon>
    </lineage>
</organism>
<feature type="compositionally biased region" description="Polar residues" evidence="3">
    <location>
        <begin position="107"/>
        <end position="124"/>
    </location>
</feature>
<dbReference type="PANTHER" id="PTHR13326:SF19">
    <property type="entry name" value="PSEUDOURIDINE SYNTHASE, PUTATIVE-RELATED"/>
    <property type="match status" value="1"/>
</dbReference>
<evidence type="ECO:0000256" key="2">
    <source>
        <dbReference type="ARBA" id="ARBA00023235"/>
    </source>
</evidence>
<dbReference type="GO" id="GO:0009982">
    <property type="term" value="F:pseudouridine synthase activity"/>
    <property type="evidence" value="ECO:0007669"/>
    <property type="project" value="InterPro"/>
</dbReference>
<evidence type="ECO:0000259" key="4">
    <source>
        <dbReference type="PROSITE" id="PS50984"/>
    </source>
</evidence>
<dbReference type="Proteomes" id="UP000674143">
    <property type="component" value="Unassembled WGS sequence"/>
</dbReference>
<dbReference type="GO" id="GO:0005634">
    <property type="term" value="C:nucleus"/>
    <property type="evidence" value="ECO:0007669"/>
    <property type="project" value="TreeGrafter"/>
</dbReference>
<reference evidence="6" key="1">
    <citation type="journal article" date="2021" name="Microbiol. Resour. Announc.">
        <title>LGAAP: Leishmaniinae Genome Assembly and Annotation Pipeline.</title>
        <authorList>
            <person name="Almutairi H."/>
            <person name="Urbaniak M.D."/>
            <person name="Bates M.D."/>
            <person name="Jariyapan N."/>
            <person name="Kwakye-Nuako G."/>
            <person name="Thomaz-Soccol V."/>
            <person name="Al-Salem W.S."/>
            <person name="Dillon R.J."/>
            <person name="Bates P.A."/>
            <person name="Gatherer D."/>
        </authorList>
    </citation>
    <scope>NUCLEOTIDE SEQUENCE [LARGE SCALE GENOMIC DNA]</scope>
</reference>
<comment type="similarity">
    <text evidence="1">Belongs to the pseudouridine synthase TruD family.</text>
</comment>
<evidence type="ECO:0000256" key="1">
    <source>
        <dbReference type="ARBA" id="ARBA00007953"/>
    </source>
</evidence>
<evidence type="ECO:0000313" key="5">
    <source>
        <dbReference type="EMBL" id="KAG5474739.1"/>
    </source>
</evidence>
<dbReference type="InterPro" id="IPR011760">
    <property type="entry name" value="PsdUridine_synth_TruD_insert"/>
</dbReference>
<feature type="region of interest" description="Disordered" evidence="3">
    <location>
        <begin position="107"/>
        <end position="126"/>
    </location>
</feature>
<feature type="region of interest" description="Disordered" evidence="3">
    <location>
        <begin position="310"/>
        <end position="332"/>
    </location>
</feature>
<dbReference type="SMR" id="A0A836KFY6"/>
<protein>
    <recommendedName>
        <fullName evidence="4">TRUD domain-containing protein</fullName>
    </recommendedName>
</protein>
<evidence type="ECO:0000313" key="6">
    <source>
        <dbReference type="Proteomes" id="UP000674143"/>
    </source>
</evidence>
<dbReference type="GeneID" id="92359842"/>
<reference evidence="6" key="2">
    <citation type="journal article" date="2021" name="Sci. Data">
        <title>Chromosome-scale genome sequencing, assembly and annotation of six genomes from subfamily Leishmaniinae.</title>
        <authorList>
            <person name="Almutairi H."/>
            <person name="Urbaniak M.D."/>
            <person name="Bates M.D."/>
            <person name="Jariyapan N."/>
            <person name="Kwakye-Nuako G."/>
            <person name="Thomaz Soccol V."/>
            <person name="Al-Salem W.S."/>
            <person name="Dillon R.J."/>
            <person name="Bates P.A."/>
            <person name="Gatherer D."/>
        </authorList>
    </citation>
    <scope>NUCLEOTIDE SEQUENCE [LARGE SCALE GENOMIC DNA]</scope>
</reference>
<feature type="domain" description="TRUD" evidence="4">
    <location>
        <begin position="645"/>
        <end position="899"/>
    </location>
</feature>
<dbReference type="FunFam" id="3.30.2350.20:FF:000028">
    <property type="entry name" value="tRNA pseudouridine synthase, putative"/>
    <property type="match status" value="1"/>
</dbReference>
<dbReference type="InterPro" id="IPR001656">
    <property type="entry name" value="PsdUridine_synth_TruD"/>
</dbReference>
<dbReference type="InterPro" id="IPR042214">
    <property type="entry name" value="TruD_catalytic"/>
</dbReference>
<feature type="region of interest" description="Disordered" evidence="3">
    <location>
        <begin position="1085"/>
        <end position="1119"/>
    </location>
</feature>
<dbReference type="AlphaFoldDB" id="A0A836KFY6"/>
<feature type="region of interest" description="Disordered" evidence="3">
    <location>
        <begin position="433"/>
        <end position="475"/>
    </location>
</feature>
<keyword evidence="6" id="KW-1185">Reference proteome</keyword>
<dbReference type="FunFam" id="3.30.2350.20:FF:000031">
    <property type="entry name" value="tRNA pseudouridine synthase, putative"/>
    <property type="match status" value="1"/>
</dbReference>
<dbReference type="EMBL" id="JAFHLR010000028">
    <property type="protein sequence ID" value="KAG5474739.1"/>
    <property type="molecule type" value="Genomic_DNA"/>
</dbReference>
<dbReference type="Pfam" id="PF01142">
    <property type="entry name" value="TruD"/>
    <property type="match status" value="1"/>
</dbReference>
<gene>
    <name evidence="5" type="ORF">LSCM4_03915</name>
</gene>
<comment type="caution">
    <text evidence="5">The sequence shown here is derived from an EMBL/GenBank/DDBJ whole genome shotgun (WGS) entry which is preliminary data.</text>
</comment>
<dbReference type="GO" id="GO:0001522">
    <property type="term" value="P:pseudouridine synthesis"/>
    <property type="evidence" value="ECO:0007669"/>
    <property type="project" value="InterPro"/>
</dbReference>
<dbReference type="KEGG" id="loi:92359842"/>
<sequence>MRFLRTYGQRSSIFLPSPATHQDRHRGDAALLSPIGNGVDCTGEPSDALVVNTALDSSNAAAPTPEVEWWREWPGRERLERIDTLLYLLGRYPRTLVRTTSSASVKGACSTTSVPTSSSRLDPNTTAAAAASSTVLRQRLTRGQKISALDAHAELPRALLMTAPAAPSSLSLQQQDCVKADGAPRQGGSAATPPPSVATSAPARSFLASSSAGTVAASAAPFTQLAVVEERARQWLQRDRHAQSQRQQVIIAEDEAWQARLQHPASLYADEAAVANRFGMGGFVTPQKQGFSGLFRQQWQDFHVTEMVVADEDSSGKTREEAAPAVASEEGGRQALKRLESGDAYPLSRNFNFSIPPLPPSLIGQRATADVAGGSGGGESMGYRRAEKLDAVAQSVQADLTEPSFFQVDVRTRIQQLQRETLAVKDRQAAVAALRREERRHRPWMPSADAPRPTTASEGDSDPMASSGASKDTSFRERTNALRDDGVSIGAAPSAPEAALLLRRTSGECVKIESDPFHRSDDGERFNYLQCTLHKQHMAHGNALAHIAQILRIHQRSISVAGIKDYIGDTVQRVRLENVSPAAALEANRQFRRKGLRMTLSDFSYASRPLMPGDLFGNHFRIVLRDVSVPRAVLADAIAAFVENGFPNYYGCQRFSWFGGRQDAAFALLRHNWLAFAFLFLNYTDKDRSLRELLQRPKKYPHPSQDEYRRRVVRRLRQIAVEPTDLDVAPFLSCPPLSAVLTHADGQPFSRLEELICAQLRDAYFDLHVQSRRLTAQRLSSFLWNQALTLRLHHFGGARVLDGDMVASSAIRQLSASVEDRRDWFHTFGDRVTAENRHRYTIEDVVHPGFSFDGIALPQNIVGDYYMQICGKYGLDWRAQHSRSGLKDFREPPRPIVRKPLNLSYEYDEAARVLTLRFALERGCYANVALTELLKAVRCLGSEAVTVLPLPESLWSGLGDDDPGYVTTLQDIYEGYEDGVGFTNDEEQVEVASGSETKVWDHPGPLFLPEAQDPFRKAHRWGSQHLLRNSERREREAEDMKRLLFDRALATQLKEGEVDSYAGHIVPLPPNASARQVYAKVMRRKRRYAGSPRTVPRMRRSTTPTSRRTSSSSLAKSLPPFQSLNKNSWNFTW</sequence>
<dbReference type="RefSeq" id="XP_067061845.1">
    <property type="nucleotide sequence ID" value="XM_067205908.1"/>
</dbReference>
<accession>A0A836KFY6</accession>
<proteinExistence type="inferred from homology"/>
<dbReference type="InterPro" id="IPR020103">
    <property type="entry name" value="PsdUridine_synth_cat_dom_sf"/>
</dbReference>